<feature type="non-terminal residue" evidence="2">
    <location>
        <position position="199"/>
    </location>
</feature>
<dbReference type="PANTHER" id="PTHR14859:SF1">
    <property type="entry name" value="PGAP2-INTERACTING PROTEIN"/>
    <property type="match status" value="1"/>
</dbReference>
<feature type="non-terminal residue" evidence="2">
    <location>
        <position position="1"/>
    </location>
</feature>
<dbReference type="GO" id="GO:0006506">
    <property type="term" value="P:GPI anchor biosynthetic process"/>
    <property type="evidence" value="ECO:0007669"/>
    <property type="project" value="TreeGrafter"/>
</dbReference>
<organism evidence="2">
    <name type="scientific">marine metagenome</name>
    <dbReference type="NCBI Taxonomy" id="408172"/>
    <lineage>
        <taxon>unclassified sequences</taxon>
        <taxon>metagenomes</taxon>
        <taxon>ecological metagenomes</taxon>
    </lineage>
</organism>
<proteinExistence type="predicted"/>
<evidence type="ECO:0000259" key="1">
    <source>
        <dbReference type="Pfam" id="PF03372"/>
    </source>
</evidence>
<dbReference type="InterPro" id="IPR036691">
    <property type="entry name" value="Endo/exonu/phosph_ase_sf"/>
</dbReference>
<dbReference type="GO" id="GO:0016020">
    <property type="term" value="C:membrane"/>
    <property type="evidence" value="ECO:0007669"/>
    <property type="project" value="GOC"/>
</dbReference>
<dbReference type="SUPFAM" id="SSF56219">
    <property type="entry name" value="DNase I-like"/>
    <property type="match status" value="1"/>
</dbReference>
<dbReference type="Pfam" id="PF03372">
    <property type="entry name" value="Exo_endo_phos"/>
    <property type="match status" value="1"/>
</dbReference>
<dbReference type="AlphaFoldDB" id="A0A381VH32"/>
<reference evidence="2" key="1">
    <citation type="submission" date="2018-05" db="EMBL/GenBank/DDBJ databases">
        <authorList>
            <person name="Lanie J.A."/>
            <person name="Ng W.-L."/>
            <person name="Kazmierczak K.M."/>
            <person name="Andrzejewski T.M."/>
            <person name="Davidsen T.M."/>
            <person name="Wayne K.J."/>
            <person name="Tettelin H."/>
            <person name="Glass J.I."/>
            <person name="Rusch D."/>
            <person name="Podicherti R."/>
            <person name="Tsui H.-C.T."/>
            <person name="Winkler M.E."/>
        </authorList>
    </citation>
    <scope>NUCLEOTIDE SEQUENCE</scope>
</reference>
<dbReference type="EMBL" id="UINC01008804">
    <property type="protein sequence ID" value="SVA39572.1"/>
    <property type="molecule type" value="Genomic_DNA"/>
</dbReference>
<dbReference type="InterPro" id="IPR005135">
    <property type="entry name" value="Endo/exonuclease/phosphatase"/>
</dbReference>
<evidence type="ECO:0000313" key="2">
    <source>
        <dbReference type="EMBL" id="SVA39572.1"/>
    </source>
</evidence>
<dbReference type="PANTHER" id="PTHR14859">
    <property type="entry name" value="CALCOFLUOR WHITE HYPERSENSITIVE PROTEIN PRECURSOR"/>
    <property type="match status" value="1"/>
</dbReference>
<name>A0A381VH32_9ZZZZ</name>
<dbReference type="Gene3D" id="3.60.10.10">
    <property type="entry name" value="Endonuclease/exonuclease/phosphatase"/>
    <property type="match status" value="1"/>
</dbReference>
<protein>
    <recommendedName>
        <fullName evidence="1">Endonuclease/exonuclease/phosphatase domain-containing protein</fullName>
    </recommendedName>
</protein>
<gene>
    <name evidence="2" type="ORF">METZ01_LOCUS92426</name>
</gene>
<accession>A0A381VH32</accession>
<dbReference type="GO" id="GO:0003824">
    <property type="term" value="F:catalytic activity"/>
    <property type="evidence" value="ECO:0007669"/>
    <property type="project" value="InterPro"/>
</dbReference>
<dbReference type="InterPro" id="IPR051916">
    <property type="entry name" value="GPI-anchor_lipid_remodeler"/>
</dbReference>
<feature type="domain" description="Endonuclease/exonuclease/phosphatase" evidence="1">
    <location>
        <begin position="50"/>
        <end position="174"/>
    </location>
</feature>
<sequence>LNHWVLLVGLALFYSCEPFVNEFPDEISVAEMYESAAKTPVTATTTPQVITWNIRFGSARFPFYGDSCGDKVIAKKDDIKDNLDNIIAEINSLDPDIILLQEVDMFSKRSGYINQIQYLLDNTAMNYGSYASIWQADFIPNYGLGRVDLGNAILSKYEFNDAERIQLRLRTDQSDLVQYFYLRRNILKVKIPDLNLYAV</sequence>